<dbReference type="Pfam" id="PF00563">
    <property type="entry name" value="EAL"/>
    <property type="match status" value="1"/>
</dbReference>
<keyword evidence="6" id="KW-1185">Reference proteome</keyword>
<dbReference type="Gene3D" id="6.20.270.20">
    <property type="entry name" value="LapD/MoxY periplasmic domain"/>
    <property type="match status" value="1"/>
</dbReference>
<dbReference type="KEGG" id="sulg:FJR48_00450"/>
<dbReference type="GO" id="GO:0071111">
    <property type="term" value="F:cyclic-guanylate-specific phosphodiesterase activity"/>
    <property type="evidence" value="ECO:0007669"/>
    <property type="project" value="InterPro"/>
</dbReference>
<sequence length="637" mass="71817">MTLFKQIAIMLSIFLIIILSTVLILNFQSANDGVQKRLFEDAKNTASSLSLSLGSANGDITMMSTMINANFDSGNYQFISLEDIDGKTVYSRKADIQNINAPDWFINLVNIKAPIASANVSAGWSPIGILNVQSDISYAYSQLYSILKNLIISFSILTIIALVVLYLLIHAVLKPLKQVQLQAEAVARNEFITQTNIPNTKEFKDVVVGMNTMVQKVKVMFDKGNEELKRQKELEYIDPDTKLKNRKYLIDKLPSYLKIDASSKGGILMMVAVSGVIEANEKIGHRDVDGLFCEIAEIFNSFAGNYFNSIVARMNGTEFSILLPDCNDEEATDLAQAIRDSINEAIEKKGLETDVTFVSIGLYEYNYTQNIAKLLSLSDNALAQAKFSDSKIHLDHAQSATEVMGRDAWREIINKAIERNGFEFLSYKAVDTRTKKDVHNALSISMSVDSQTYSFGQFMAPANQAGYGHDIYNKILEMIFIQPDMRLKDSTCSLRLPYDYLDSKETYLHMLKLFESHASKLPFKLIFEMPDKLISQESETIAQYKELFEKYGFEMAVFEFIGESHDYKYLQDLRPAYIKGEVDYYLNQSEQSLSALRLITDSVGISLIATGAMNMETLEELKKKDIYIVQGRVTEIL</sequence>
<reference evidence="5 6" key="1">
    <citation type="submission" date="2019-09" db="EMBL/GenBank/DDBJ databases">
        <title>Sulfurimonas gotlandica sp. nov., a chemoautotrophic and psychrotolerant epsilonproteobacterium isolated from a pelagic redoxcline, and an emended description of the genus Sulfurimonas.</title>
        <authorList>
            <person name="Wang S."/>
            <person name="Jiang L."/>
            <person name="Shao S."/>
        </authorList>
    </citation>
    <scope>NUCLEOTIDE SEQUENCE [LARGE SCALE GENOMIC DNA]</scope>
    <source>
        <strain evidence="5 6">GYSZ_1</strain>
    </source>
</reference>
<keyword evidence="1" id="KW-1133">Transmembrane helix</keyword>
<evidence type="ECO:0000259" key="4">
    <source>
        <dbReference type="PROSITE" id="PS50887"/>
    </source>
</evidence>
<proteinExistence type="predicted"/>
<dbReference type="InterPro" id="IPR001633">
    <property type="entry name" value="EAL_dom"/>
</dbReference>
<accession>A0A5P8NXW4</accession>
<dbReference type="PROSITE" id="PS50883">
    <property type="entry name" value="EAL"/>
    <property type="match status" value="1"/>
</dbReference>
<name>A0A5P8NXW4_9BACT</name>
<feature type="domain" description="HAMP" evidence="3">
    <location>
        <begin position="170"/>
        <end position="222"/>
    </location>
</feature>
<evidence type="ECO:0000259" key="2">
    <source>
        <dbReference type="PROSITE" id="PS50883"/>
    </source>
</evidence>
<dbReference type="OrthoDB" id="9777298at2"/>
<dbReference type="InterPro" id="IPR000160">
    <property type="entry name" value="GGDEF_dom"/>
</dbReference>
<dbReference type="InterPro" id="IPR029787">
    <property type="entry name" value="Nucleotide_cyclase"/>
</dbReference>
<evidence type="ECO:0000259" key="3">
    <source>
        <dbReference type="PROSITE" id="PS50885"/>
    </source>
</evidence>
<evidence type="ECO:0000313" key="6">
    <source>
        <dbReference type="Proteomes" id="UP000326944"/>
    </source>
</evidence>
<dbReference type="AlphaFoldDB" id="A0A5P8NXW4"/>
<feature type="transmembrane region" description="Helical" evidence="1">
    <location>
        <begin position="150"/>
        <end position="173"/>
    </location>
</feature>
<dbReference type="InterPro" id="IPR043128">
    <property type="entry name" value="Rev_trsase/Diguanyl_cyclase"/>
</dbReference>
<gene>
    <name evidence="5" type="ORF">FJR48_00450</name>
</gene>
<dbReference type="CDD" id="cd01949">
    <property type="entry name" value="GGDEF"/>
    <property type="match status" value="1"/>
</dbReference>
<dbReference type="InterPro" id="IPR050706">
    <property type="entry name" value="Cyclic-di-GMP_PDE-like"/>
</dbReference>
<dbReference type="Pfam" id="PF00990">
    <property type="entry name" value="GGDEF"/>
    <property type="match status" value="1"/>
</dbReference>
<dbReference type="PANTHER" id="PTHR33121:SF79">
    <property type="entry name" value="CYCLIC DI-GMP PHOSPHODIESTERASE PDED-RELATED"/>
    <property type="match status" value="1"/>
</dbReference>
<dbReference type="GO" id="GO:0016020">
    <property type="term" value="C:membrane"/>
    <property type="evidence" value="ECO:0007669"/>
    <property type="project" value="InterPro"/>
</dbReference>
<dbReference type="RefSeq" id="WP_152306216.1">
    <property type="nucleotide sequence ID" value="NZ_CP043617.1"/>
</dbReference>
<dbReference type="SMART" id="SM00267">
    <property type="entry name" value="GGDEF"/>
    <property type="match status" value="1"/>
</dbReference>
<dbReference type="InterPro" id="IPR003660">
    <property type="entry name" value="HAMP_dom"/>
</dbReference>
<dbReference type="InterPro" id="IPR042461">
    <property type="entry name" value="LapD_MoxY_peri_C"/>
</dbReference>
<keyword evidence="1" id="KW-0472">Membrane</keyword>
<dbReference type="Gene3D" id="3.30.70.270">
    <property type="match status" value="1"/>
</dbReference>
<dbReference type="SUPFAM" id="SSF55073">
    <property type="entry name" value="Nucleotide cyclase"/>
    <property type="match status" value="1"/>
</dbReference>
<dbReference type="PANTHER" id="PTHR33121">
    <property type="entry name" value="CYCLIC DI-GMP PHOSPHODIESTERASE PDEF"/>
    <property type="match status" value="1"/>
</dbReference>
<organism evidence="5 6">
    <name type="scientific">Sulfurimonas lithotrophica</name>
    <dbReference type="NCBI Taxonomy" id="2590022"/>
    <lineage>
        <taxon>Bacteria</taxon>
        <taxon>Pseudomonadati</taxon>
        <taxon>Campylobacterota</taxon>
        <taxon>Epsilonproteobacteria</taxon>
        <taxon>Campylobacterales</taxon>
        <taxon>Sulfurimonadaceae</taxon>
        <taxon>Sulfurimonas</taxon>
    </lineage>
</organism>
<dbReference type="Gene3D" id="3.20.20.450">
    <property type="entry name" value="EAL domain"/>
    <property type="match status" value="1"/>
</dbReference>
<feature type="domain" description="EAL" evidence="2">
    <location>
        <begin position="406"/>
        <end position="637"/>
    </location>
</feature>
<dbReference type="EMBL" id="CP043617">
    <property type="protein sequence ID" value="QFR48273.1"/>
    <property type="molecule type" value="Genomic_DNA"/>
</dbReference>
<feature type="domain" description="GGDEF" evidence="4">
    <location>
        <begin position="264"/>
        <end position="399"/>
    </location>
</feature>
<dbReference type="Proteomes" id="UP000326944">
    <property type="component" value="Chromosome"/>
</dbReference>
<dbReference type="InterPro" id="IPR035919">
    <property type="entry name" value="EAL_sf"/>
</dbReference>
<dbReference type="NCBIfam" id="TIGR00254">
    <property type="entry name" value="GGDEF"/>
    <property type="match status" value="1"/>
</dbReference>
<protein>
    <submittedName>
        <fullName evidence="5">Diguanylate cyclase</fullName>
    </submittedName>
</protein>
<dbReference type="PROSITE" id="PS50887">
    <property type="entry name" value="GGDEF"/>
    <property type="match status" value="1"/>
</dbReference>
<evidence type="ECO:0000256" key="1">
    <source>
        <dbReference type="SAM" id="Phobius"/>
    </source>
</evidence>
<evidence type="ECO:0000313" key="5">
    <source>
        <dbReference type="EMBL" id="QFR48273.1"/>
    </source>
</evidence>
<dbReference type="SUPFAM" id="SSF141868">
    <property type="entry name" value="EAL domain-like"/>
    <property type="match status" value="1"/>
</dbReference>
<feature type="transmembrane region" description="Helical" evidence="1">
    <location>
        <begin position="6"/>
        <end position="27"/>
    </location>
</feature>
<dbReference type="InterPro" id="IPR032244">
    <property type="entry name" value="LapD_MoxY_N"/>
</dbReference>
<dbReference type="GO" id="GO:0007165">
    <property type="term" value="P:signal transduction"/>
    <property type="evidence" value="ECO:0007669"/>
    <property type="project" value="InterPro"/>
</dbReference>
<keyword evidence="1" id="KW-0812">Transmembrane</keyword>
<dbReference type="PROSITE" id="PS50885">
    <property type="entry name" value="HAMP"/>
    <property type="match status" value="1"/>
</dbReference>
<dbReference type="Gene3D" id="3.30.110.200">
    <property type="match status" value="1"/>
</dbReference>
<dbReference type="Pfam" id="PF16448">
    <property type="entry name" value="LapD_MoxY_N"/>
    <property type="match status" value="1"/>
</dbReference>